<dbReference type="Proteomes" id="UP000218334">
    <property type="component" value="Unassembled WGS sequence"/>
</dbReference>
<feature type="region of interest" description="Disordered" evidence="1">
    <location>
        <begin position="57"/>
        <end position="84"/>
    </location>
</feature>
<evidence type="ECO:0000313" key="3">
    <source>
        <dbReference type="EMBL" id="PBK68113.1"/>
    </source>
</evidence>
<accession>A0A2H3BW35</accession>
<evidence type="ECO:0000313" key="4">
    <source>
        <dbReference type="Proteomes" id="UP000218334"/>
    </source>
</evidence>
<keyword evidence="2" id="KW-0732">Signal</keyword>
<dbReference type="AlphaFoldDB" id="A0A2H3BW35"/>
<gene>
    <name evidence="3" type="ORF">ARMSODRAFT_976378</name>
</gene>
<sequence length="127" mass="14008">MLNSILVVLCLPLIAVSALPAEKYTGFNASWPAGVKHTLPILEINYEINPPKIYAGNNEPRAVAPNRPAADKNRASSNSYGKVDPNRRSTRCLLSYFCGAWFRNMSDIRGPNRKGYAPALAAGFWDR</sequence>
<keyword evidence="4" id="KW-1185">Reference proteome</keyword>
<reference evidence="4" key="1">
    <citation type="journal article" date="2017" name="Nat. Ecol. Evol.">
        <title>Genome expansion and lineage-specific genetic innovations in the forest pathogenic fungi Armillaria.</title>
        <authorList>
            <person name="Sipos G."/>
            <person name="Prasanna A.N."/>
            <person name="Walter M.C."/>
            <person name="O'Connor E."/>
            <person name="Balint B."/>
            <person name="Krizsan K."/>
            <person name="Kiss B."/>
            <person name="Hess J."/>
            <person name="Varga T."/>
            <person name="Slot J."/>
            <person name="Riley R."/>
            <person name="Boka B."/>
            <person name="Rigling D."/>
            <person name="Barry K."/>
            <person name="Lee J."/>
            <person name="Mihaltcheva S."/>
            <person name="LaButti K."/>
            <person name="Lipzen A."/>
            <person name="Waldron R."/>
            <person name="Moloney N.M."/>
            <person name="Sperisen C."/>
            <person name="Kredics L."/>
            <person name="Vagvoelgyi C."/>
            <person name="Patrignani A."/>
            <person name="Fitzpatrick D."/>
            <person name="Nagy I."/>
            <person name="Doyle S."/>
            <person name="Anderson J.B."/>
            <person name="Grigoriev I.V."/>
            <person name="Gueldener U."/>
            <person name="Muensterkoetter M."/>
            <person name="Nagy L.G."/>
        </authorList>
    </citation>
    <scope>NUCLEOTIDE SEQUENCE [LARGE SCALE GENOMIC DNA]</scope>
    <source>
        <strain evidence="4">28-4</strain>
    </source>
</reference>
<organism evidence="3 4">
    <name type="scientific">Armillaria solidipes</name>
    <dbReference type="NCBI Taxonomy" id="1076256"/>
    <lineage>
        <taxon>Eukaryota</taxon>
        <taxon>Fungi</taxon>
        <taxon>Dikarya</taxon>
        <taxon>Basidiomycota</taxon>
        <taxon>Agaricomycotina</taxon>
        <taxon>Agaricomycetes</taxon>
        <taxon>Agaricomycetidae</taxon>
        <taxon>Agaricales</taxon>
        <taxon>Marasmiineae</taxon>
        <taxon>Physalacriaceae</taxon>
        <taxon>Armillaria</taxon>
    </lineage>
</organism>
<dbReference type="EMBL" id="KZ293434">
    <property type="protein sequence ID" value="PBK68113.1"/>
    <property type="molecule type" value="Genomic_DNA"/>
</dbReference>
<protein>
    <submittedName>
        <fullName evidence="3">Uncharacterized protein</fullName>
    </submittedName>
</protein>
<proteinExistence type="predicted"/>
<evidence type="ECO:0000256" key="1">
    <source>
        <dbReference type="SAM" id="MobiDB-lite"/>
    </source>
</evidence>
<feature type="signal peptide" evidence="2">
    <location>
        <begin position="1"/>
        <end position="18"/>
    </location>
</feature>
<feature type="chain" id="PRO_5013668870" evidence="2">
    <location>
        <begin position="19"/>
        <end position="127"/>
    </location>
</feature>
<name>A0A2H3BW35_9AGAR</name>
<evidence type="ECO:0000256" key="2">
    <source>
        <dbReference type="SAM" id="SignalP"/>
    </source>
</evidence>